<evidence type="ECO:0000256" key="2">
    <source>
        <dbReference type="ARBA" id="ARBA00023098"/>
    </source>
</evidence>
<keyword evidence="1" id="KW-0808">Transferase</keyword>
<keyword evidence="2" id="KW-0443">Lipid metabolism</keyword>
<feature type="region of interest" description="Disordered" evidence="3">
    <location>
        <begin position="1175"/>
        <end position="1239"/>
    </location>
</feature>
<feature type="compositionally biased region" description="Basic and acidic residues" evidence="3">
    <location>
        <begin position="1192"/>
        <end position="1215"/>
    </location>
</feature>
<feature type="compositionally biased region" description="Basic residues" evidence="3">
    <location>
        <begin position="773"/>
        <end position="789"/>
    </location>
</feature>
<feature type="compositionally biased region" description="Low complexity" evidence="3">
    <location>
        <begin position="23"/>
        <end position="34"/>
    </location>
</feature>
<dbReference type="InterPro" id="IPR050426">
    <property type="entry name" value="Glycosyltransferase_28"/>
</dbReference>
<protein>
    <submittedName>
        <fullName evidence="6">Uncharacterized protein</fullName>
    </submittedName>
</protein>
<dbReference type="Pfam" id="PF06722">
    <property type="entry name" value="EryCIII-like_C"/>
    <property type="match status" value="1"/>
</dbReference>
<feature type="domain" description="Erythromycin biosynthesis protein CIII-like C-terminal" evidence="5">
    <location>
        <begin position="488"/>
        <end position="578"/>
    </location>
</feature>
<feature type="region of interest" description="Disordered" evidence="3">
    <location>
        <begin position="1304"/>
        <end position="1323"/>
    </location>
</feature>
<feature type="region of interest" description="Disordered" evidence="3">
    <location>
        <begin position="1257"/>
        <end position="1299"/>
    </location>
</feature>
<name>A0A0D2KCZ2_9EURO</name>
<feature type="region of interest" description="Disordered" evidence="3">
    <location>
        <begin position="127"/>
        <end position="146"/>
    </location>
</feature>
<proteinExistence type="predicted"/>
<evidence type="ECO:0000256" key="3">
    <source>
        <dbReference type="SAM" id="MobiDB-lite"/>
    </source>
</evidence>
<dbReference type="Gene3D" id="3.40.50.2000">
    <property type="entry name" value="Glycogen Phosphorylase B"/>
    <property type="match status" value="2"/>
</dbReference>
<dbReference type="GO" id="GO:0016906">
    <property type="term" value="F:sterol 3-beta-glucosyltransferase activity"/>
    <property type="evidence" value="ECO:0007669"/>
    <property type="project" value="UniProtKB-ARBA"/>
</dbReference>
<dbReference type="SMART" id="SM00726">
    <property type="entry name" value="UIM"/>
    <property type="match status" value="4"/>
</dbReference>
<dbReference type="RefSeq" id="XP_016635182.1">
    <property type="nucleotide sequence ID" value="XM_016774236.1"/>
</dbReference>
<evidence type="ECO:0000259" key="5">
    <source>
        <dbReference type="Pfam" id="PF06722"/>
    </source>
</evidence>
<dbReference type="Proteomes" id="UP000053411">
    <property type="component" value="Unassembled WGS sequence"/>
</dbReference>
<evidence type="ECO:0000313" key="7">
    <source>
        <dbReference type="Proteomes" id="UP000053411"/>
    </source>
</evidence>
<dbReference type="SUPFAM" id="SSF53756">
    <property type="entry name" value="UDP-Glycosyltransferase/glycogen phosphorylase"/>
    <property type="match status" value="1"/>
</dbReference>
<dbReference type="InterPro" id="IPR003903">
    <property type="entry name" value="UIM_dom"/>
</dbReference>
<dbReference type="OrthoDB" id="5835829at2759"/>
<dbReference type="PANTHER" id="PTHR48050:SF13">
    <property type="entry name" value="STEROL 3-BETA-GLUCOSYLTRANSFERASE UGT80A2"/>
    <property type="match status" value="1"/>
</dbReference>
<feature type="region of interest" description="Disordered" evidence="3">
    <location>
        <begin position="1043"/>
        <end position="1067"/>
    </location>
</feature>
<dbReference type="FunFam" id="3.40.50.2000:FF:000009">
    <property type="entry name" value="Sterol 3-beta-glucosyltransferase UGT80A2"/>
    <property type="match status" value="1"/>
</dbReference>
<dbReference type="InterPro" id="IPR010610">
    <property type="entry name" value="EryCIII-like_C"/>
</dbReference>
<evidence type="ECO:0000256" key="1">
    <source>
        <dbReference type="ARBA" id="ARBA00022679"/>
    </source>
</evidence>
<organism evidence="6 7">
    <name type="scientific">Fonsecaea multimorphosa CBS 102226</name>
    <dbReference type="NCBI Taxonomy" id="1442371"/>
    <lineage>
        <taxon>Eukaryota</taxon>
        <taxon>Fungi</taxon>
        <taxon>Dikarya</taxon>
        <taxon>Ascomycota</taxon>
        <taxon>Pezizomycotina</taxon>
        <taxon>Eurotiomycetes</taxon>
        <taxon>Chaetothyriomycetidae</taxon>
        <taxon>Chaetothyriales</taxon>
        <taxon>Herpotrichiellaceae</taxon>
        <taxon>Fonsecaea</taxon>
    </lineage>
</organism>
<dbReference type="InterPro" id="IPR002213">
    <property type="entry name" value="UDP_glucos_trans"/>
</dbReference>
<dbReference type="STRING" id="1442371.A0A0D2KCZ2"/>
<feature type="compositionally biased region" description="Acidic residues" evidence="3">
    <location>
        <begin position="1290"/>
        <end position="1299"/>
    </location>
</feature>
<feature type="compositionally biased region" description="Basic and acidic residues" evidence="3">
    <location>
        <begin position="1257"/>
        <end position="1273"/>
    </location>
</feature>
<feature type="domain" description="Glycosyltransferase family 28 N-terminal" evidence="4">
    <location>
        <begin position="153"/>
        <end position="215"/>
    </location>
</feature>
<dbReference type="CDD" id="cd03784">
    <property type="entry name" value="GT1_Gtf-like"/>
    <property type="match status" value="1"/>
</dbReference>
<dbReference type="GO" id="GO:0005975">
    <property type="term" value="P:carbohydrate metabolic process"/>
    <property type="evidence" value="ECO:0007669"/>
    <property type="project" value="InterPro"/>
</dbReference>
<dbReference type="GO" id="GO:0006629">
    <property type="term" value="P:lipid metabolic process"/>
    <property type="evidence" value="ECO:0007669"/>
    <property type="project" value="UniProtKB-KW"/>
</dbReference>
<gene>
    <name evidence="6" type="ORF">Z520_03726</name>
</gene>
<sequence>MSNSDPPATPPRHGEPVPPIILAEAEAAAAAAQKEASDSPREPNVSNSSPEGHIRHHGGVSPHLEEVPPPAYNGADYGQLDISQNGLNTGARIATDGRVNININQHKGKLASMLLPALRHQLELSRQKPAAEPQIPEGLGDDHDGLPPPPMNIVIQIVGSRGDVQPFVALGQVLKNKYKHRVRVATHPTFKQFVTENGLEFFSIGGDPAELMAFMVKNPGLMPGMDSLKNGDVGKRRKGIYEIITGCWRSCIEAGDGMGMPASDDNMDTRSFDSAMSFGMDPTLKPFVADAIIANPPSFAHVHIAEKLGIPLHLMFTMPWSPTQSFPHPLANIISSNTDSSVTNFVTYALVDMLTWQGLGDVINRFRERSLGLEPVSIMWAPGMVSRLRIPWTYCWSPALIPKPADWGSYIDISGFFFLNLSTNYTPPQDLADFLAAGPPPVYIGFGSIVVDDPNAMTKMIFDAIKKTGQRAIVSKGWGGLGANELGIPEGVFMIGNCPHDWLFKHVSCVVHHGGAGTTAAGILAGRPTVVVPFFGDQPFWGSMTARAGAGPVPIAYKNLNAEKLAHSILEALKPESLERAKELSTKIKAEDGCEAGAQSFHKQLHLSNLRCSLDPSRIAVWRVKRTDIRLSPLAATVLGTEGLLDFSDLKLYRPREYETEDGPWEPISGGAAALIGTLGNLSMGIADFPVEILKSLKTASGELKEIHERRSNSGVSTPVMSPEPPSSEVASATEATITPVQSDQPVSSGSTAAAAAPSSLSTVLSADGSSKVSHHHRHHSLSHHRSRSRSGSPAANGNHDPCVGEEVGQVSLETAISGAKAAGKIISAGVKSPMDFTLSLAKGFHNAPKLYGDDTVRQNEKIVGLHSGLRVARKEFTYGFYDGITGLVTQPLAGAKKEGAAGFFKGAAKGIGGLVLKPAAGIWGLPGYTAKGIYSEISKHFGSSVQNYIIAARTAQGFEDWKNSSPEERQRVVTAWKDGRLETRKHGQLYGNDRKVAIESHIITRTNTDSVELVHGFRNTRHLSWDERKALAERRDQLRKEEKELQRREKEIEKEERRKSKSGGKIKSRCKFCPFDHETSHHLRHTHSLSSLDSSLSRDSTASQSQDNPLTDYEHAIKHSVSSTSTGNPLEDAVIERALRASLRELHSSGHDPNKYSDAAYQQAIQASIREFKKAQEEHARQNGALSTTTEKPEEEHDAELEKALAQSLEEHKQTQATNPELAHEHHGHLDDSDSGVDTDYDERFVRKLEESKKLHTENELKKEELTEREAALRATNGQTEPVTATEEAIVDDTEHDEELQRAITASQEEDKRRQEELTRERTEEEIVMEYVKKQSLIEEELRKQGGGGGTTVATE</sequence>
<dbReference type="Pfam" id="PF03033">
    <property type="entry name" value="Glyco_transf_28"/>
    <property type="match status" value="1"/>
</dbReference>
<feature type="compositionally biased region" description="Basic and acidic residues" evidence="3">
    <location>
        <begin position="1043"/>
        <end position="1059"/>
    </location>
</feature>
<feature type="compositionally biased region" description="Basic and acidic residues" evidence="3">
    <location>
        <begin position="1223"/>
        <end position="1233"/>
    </location>
</feature>
<feature type="compositionally biased region" description="Low complexity" evidence="3">
    <location>
        <begin position="1089"/>
        <end position="1107"/>
    </location>
</feature>
<feature type="compositionally biased region" description="Low complexity" evidence="3">
    <location>
        <begin position="746"/>
        <end position="772"/>
    </location>
</feature>
<dbReference type="PANTHER" id="PTHR48050">
    <property type="entry name" value="STEROL 3-BETA-GLUCOSYLTRANSFERASE"/>
    <property type="match status" value="1"/>
</dbReference>
<keyword evidence="7" id="KW-1185">Reference proteome</keyword>
<dbReference type="VEuPathDB" id="FungiDB:Z520_03726"/>
<reference evidence="6 7" key="1">
    <citation type="submission" date="2015-01" db="EMBL/GenBank/DDBJ databases">
        <title>The Genome Sequence of Fonsecaea multimorphosa CBS 102226.</title>
        <authorList>
            <consortium name="The Broad Institute Genomics Platform"/>
            <person name="Cuomo C."/>
            <person name="de Hoog S."/>
            <person name="Gorbushina A."/>
            <person name="Stielow B."/>
            <person name="Teixiera M."/>
            <person name="Abouelleil A."/>
            <person name="Chapman S.B."/>
            <person name="Priest M."/>
            <person name="Young S.K."/>
            <person name="Wortman J."/>
            <person name="Nusbaum C."/>
            <person name="Birren B."/>
        </authorList>
    </citation>
    <scope>NUCLEOTIDE SEQUENCE [LARGE SCALE GENOMIC DNA]</scope>
    <source>
        <strain evidence="6 7">CBS 102226</strain>
    </source>
</reference>
<feature type="region of interest" description="Disordered" evidence="3">
    <location>
        <begin position="1082"/>
        <end position="1109"/>
    </location>
</feature>
<evidence type="ECO:0000313" key="6">
    <source>
        <dbReference type="EMBL" id="KIY01060.1"/>
    </source>
</evidence>
<dbReference type="InterPro" id="IPR004276">
    <property type="entry name" value="GlycoTrans_28_N"/>
</dbReference>
<evidence type="ECO:0000259" key="4">
    <source>
        <dbReference type="Pfam" id="PF03033"/>
    </source>
</evidence>
<dbReference type="EMBL" id="KN848066">
    <property type="protein sequence ID" value="KIY01060.1"/>
    <property type="molecule type" value="Genomic_DNA"/>
</dbReference>
<dbReference type="FunFam" id="3.40.50.2000:FF:000100">
    <property type="entry name" value="Glycosyltransferase family 1 protein"/>
    <property type="match status" value="1"/>
</dbReference>
<accession>A0A0D2KCZ2</accession>
<feature type="compositionally biased region" description="Basic and acidic residues" evidence="3">
    <location>
        <begin position="1310"/>
        <end position="1323"/>
    </location>
</feature>
<feature type="compositionally biased region" description="Low complexity" evidence="3">
    <location>
        <begin position="716"/>
        <end position="737"/>
    </location>
</feature>
<feature type="region of interest" description="Disordered" evidence="3">
    <location>
        <begin position="1"/>
        <end position="71"/>
    </location>
</feature>
<dbReference type="GeneID" id="27709472"/>
<feature type="region of interest" description="Disordered" evidence="3">
    <location>
        <begin position="705"/>
        <end position="805"/>
    </location>
</feature>